<evidence type="ECO:0000256" key="3">
    <source>
        <dbReference type="ARBA" id="ARBA00005189"/>
    </source>
</evidence>
<evidence type="ECO:0000313" key="18">
    <source>
        <dbReference type="Proteomes" id="UP000314982"/>
    </source>
</evidence>
<dbReference type="GO" id="GO:0106245">
    <property type="term" value="F:L-serine-phosphatidylethanolamine phosphatidyltransferase activity"/>
    <property type="evidence" value="ECO:0007669"/>
    <property type="project" value="UniProtKB-UniRule"/>
</dbReference>
<dbReference type="Proteomes" id="UP000314982">
    <property type="component" value="Unassembled WGS sequence"/>
</dbReference>
<comment type="pathway">
    <text evidence="3">Lipid metabolism.</text>
</comment>
<dbReference type="PANTHER" id="PTHR15362:SF15">
    <property type="entry name" value="PHOSPHATIDYLSERINE SYNTHASE 1"/>
    <property type="match status" value="1"/>
</dbReference>
<keyword evidence="5 16" id="KW-0444">Lipid biosynthesis</keyword>
<keyword evidence="18" id="KW-1185">Reference proteome</keyword>
<evidence type="ECO:0000256" key="14">
    <source>
        <dbReference type="ARBA" id="ARBA00023686"/>
    </source>
</evidence>
<reference evidence="17" key="3">
    <citation type="submission" date="2025-09" db="UniProtKB">
        <authorList>
            <consortium name="Ensembl"/>
        </authorList>
    </citation>
    <scope>IDENTIFICATION</scope>
</reference>
<keyword evidence="10 16" id="KW-0443">Lipid metabolism</keyword>
<comment type="function">
    <text evidence="16">Catalyzes a base-exchange reaction in which the polar head group of phosphatidylethanolamine (PE) is replaced by L-serine.</text>
</comment>
<evidence type="ECO:0000256" key="2">
    <source>
        <dbReference type="ARBA" id="ARBA00004916"/>
    </source>
</evidence>
<dbReference type="AlphaFoldDB" id="A0A4W5LKK4"/>
<keyword evidence="13 16" id="KW-1208">Phospholipid metabolism</keyword>
<dbReference type="InterPro" id="IPR004277">
    <property type="entry name" value="PSS"/>
</dbReference>
<dbReference type="Ensembl" id="ENSHHUT00000027625.1">
    <property type="protein sequence ID" value="ENSHHUP00000026576.1"/>
    <property type="gene ID" value="ENSHHUG00000016831.1"/>
</dbReference>
<dbReference type="Pfam" id="PF03034">
    <property type="entry name" value="PSS"/>
    <property type="match status" value="1"/>
</dbReference>
<evidence type="ECO:0000256" key="15">
    <source>
        <dbReference type="ARBA" id="ARBA00035991"/>
    </source>
</evidence>
<keyword evidence="8 16" id="KW-0256">Endoplasmic reticulum</keyword>
<evidence type="ECO:0000256" key="12">
    <source>
        <dbReference type="ARBA" id="ARBA00023209"/>
    </source>
</evidence>
<evidence type="ECO:0000256" key="4">
    <source>
        <dbReference type="ARBA" id="ARBA00008671"/>
    </source>
</evidence>
<keyword evidence="11" id="KW-0472">Membrane</keyword>
<proteinExistence type="inferred from homology"/>
<evidence type="ECO:0000256" key="13">
    <source>
        <dbReference type="ARBA" id="ARBA00023264"/>
    </source>
</evidence>
<evidence type="ECO:0000313" key="17">
    <source>
        <dbReference type="Ensembl" id="ENSHHUP00000026576.1"/>
    </source>
</evidence>
<comment type="pathway">
    <text evidence="2 16">Phospholipid metabolism; phosphatidylserine biosynthesis.</text>
</comment>
<comment type="catalytic activity">
    <reaction evidence="15">
        <text>a 1,2-diacyl-sn-glycero-3-phosphocholine + L-serine = a 1,2-diacyl-sn-glycero-3-phospho-L-serine + choline</text>
        <dbReference type="Rhea" id="RHEA:45088"/>
        <dbReference type="ChEBI" id="CHEBI:15354"/>
        <dbReference type="ChEBI" id="CHEBI:33384"/>
        <dbReference type="ChEBI" id="CHEBI:57262"/>
        <dbReference type="ChEBI" id="CHEBI:57643"/>
    </reaction>
    <physiologicalReaction direction="left-to-right" evidence="15">
        <dbReference type="Rhea" id="RHEA:45089"/>
    </physiologicalReaction>
</comment>
<dbReference type="STRING" id="62062.ENSHHUP00000026576"/>
<accession>A0A4W5LKK4</accession>
<reference evidence="18" key="1">
    <citation type="submission" date="2018-06" db="EMBL/GenBank/DDBJ databases">
        <title>Genome assembly of Danube salmon.</title>
        <authorList>
            <person name="Macqueen D.J."/>
            <person name="Gundappa M.K."/>
        </authorList>
    </citation>
    <scope>NUCLEOTIDE SEQUENCE [LARGE SCALE GENOMIC DNA]</scope>
</reference>
<evidence type="ECO:0000256" key="10">
    <source>
        <dbReference type="ARBA" id="ARBA00023098"/>
    </source>
</evidence>
<dbReference type="GO" id="GO:0005789">
    <property type="term" value="C:endoplasmic reticulum membrane"/>
    <property type="evidence" value="ECO:0007669"/>
    <property type="project" value="UniProtKB-SubCell"/>
</dbReference>
<keyword evidence="12 16" id="KW-0594">Phospholipid biosynthesis</keyword>
<evidence type="ECO:0000256" key="11">
    <source>
        <dbReference type="ARBA" id="ARBA00023136"/>
    </source>
</evidence>
<evidence type="ECO:0000256" key="7">
    <source>
        <dbReference type="ARBA" id="ARBA00022692"/>
    </source>
</evidence>
<evidence type="ECO:0000256" key="1">
    <source>
        <dbReference type="ARBA" id="ARBA00004477"/>
    </source>
</evidence>
<dbReference type="PANTHER" id="PTHR15362">
    <property type="entry name" value="PHOSPHATIDYLINOSITOL SYNTHASE"/>
    <property type="match status" value="1"/>
</dbReference>
<protein>
    <recommendedName>
        <fullName evidence="16">Phosphatidylserine synthase</fullName>
        <ecNumber evidence="16">2.7.8.29</ecNumber>
    </recommendedName>
    <alternativeName>
        <fullName evidence="16">Serine-exchange enzyme</fullName>
    </alternativeName>
</protein>
<reference evidence="17" key="2">
    <citation type="submission" date="2025-08" db="UniProtKB">
        <authorList>
            <consortium name="Ensembl"/>
        </authorList>
    </citation>
    <scope>IDENTIFICATION</scope>
</reference>
<comment type="subcellular location">
    <subcellularLocation>
        <location evidence="1 16">Endoplasmic reticulum membrane</location>
        <topology evidence="1 16">Multi-pass membrane protein</topology>
    </subcellularLocation>
</comment>
<dbReference type="GeneTree" id="ENSGT00530000063576"/>
<evidence type="ECO:0000256" key="8">
    <source>
        <dbReference type="ARBA" id="ARBA00022824"/>
    </source>
</evidence>
<evidence type="ECO:0000256" key="6">
    <source>
        <dbReference type="ARBA" id="ARBA00022679"/>
    </source>
</evidence>
<evidence type="ECO:0000256" key="9">
    <source>
        <dbReference type="ARBA" id="ARBA00022989"/>
    </source>
</evidence>
<keyword evidence="7" id="KW-0812">Transmembrane</keyword>
<organism evidence="17 18">
    <name type="scientific">Hucho hucho</name>
    <name type="common">huchen</name>
    <dbReference type="NCBI Taxonomy" id="62062"/>
    <lineage>
        <taxon>Eukaryota</taxon>
        <taxon>Metazoa</taxon>
        <taxon>Chordata</taxon>
        <taxon>Craniata</taxon>
        <taxon>Vertebrata</taxon>
        <taxon>Euteleostomi</taxon>
        <taxon>Actinopterygii</taxon>
        <taxon>Neopterygii</taxon>
        <taxon>Teleostei</taxon>
        <taxon>Protacanthopterygii</taxon>
        <taxon>Salmoniformes</taxon>
        <taxon>Salmonidae</taxon>
        <taxon>Salmoninae</taxon>
        <taxon>Hucho</taxon>
    </lineage>
</organism>
<comment type="catalytic activity">
    <reaction evidence="14">
        <text>a 1,2-diacyl-sn-glycero-3-phosphoethanolamine + L-serine = a 1,2-diacyl-sn-glycero-3-phospho-L-serine + ethanolamine</text>
        <dbReference type="Rhea" id="RHEA:27606"/>
        <dbReference type="ChEBI" id="CHEBI:33384"/>
        <dbReference type="ChEBI" id="CHEBI:57262"/>
        <dbReference type="ChEBI" id="CHEBI:57603"/>
        <dbReference type="ChEBI" id="CHEBI:64612"/>
        <dbReference type="EC" id="2.7.8.29"/>
    </reaction>
    <physiologicalReaction direction="left-to-right" evidence="14">
        <dbReference type="Rhea" id="RHEA:27607"/>
    </physiologicalReaction>
</comment>
<sequence>MKALLIRSYGVCWTISITRELTDLFFMHLLPNFSECWWDQVILDFLLCNGGDIWLGMTVLLPGDAHLPMGQHQTVMRI</sequence>
<evidence type="ECO:0000256" key="5">
    <source>
        <dbReference type="ARBA" id="ARBA00022516"/>
    </source>
</evidence>
<keyword evidence="9" id="KW-1133">Transmembrane helix</keyword>
<keyword evidence="6 16" id="KW-0808">Transferase</keyword>
<dbReference type="UniPathway" id="UPA00948"/>
<evidence type="ECO:0000256" key="16">
    <source>
        <dbReference type="RuleBase" id="RU368094"/>
    </source>
</evidence>
<dbReference type="GO" id="GO:0006659">
    <property type="term" value="P:phosphatidylserine biosynthetic process"/>
    <property type="evidence" value="ECO:0007669"/>
    <property type="project" value="UniProtKB-UniRule"/>
</dbReference>
<dbReference type="EC" id="2.7.8.29" evidence="16"/>
<comment type="similarity">
    <text evidence="4 16">Belongs to the phosphatidyl serine synthase family.</text>
</comment>
<name>A0A4W5LKK4_9TELE</name>